<accession>A0A1X1EKR3</accession>
<name>A0A1X1EKR3_PANCY</name>
<organism evidence="1 2">
    <name type="scientific">Pantoea cypripedii</name>
    <name type="common">Pectobacterium cypripedii</name>
    <name type="synonym">Erwinia cypripedii</name>
    <dbReference type="NCBI Taxonomy" id="55209"/>
    <lineage>
        <taxon>Bacteria</taxon>
        <taxon>Pseudomonadati</taxon>
        <taxon>Pseudomonadota</taxon>
        <taxon>Gammaproteobacteria</taxon>
        <taxon>Enterobacterales</taxon>
        <taxon>Erwiniaceae</taxon>
        <taxon>Pantoea</taxon>
    </lineage>
</organism>
<comment type="caution">
    <text evidence="1">The sequence shown here is derived from an EMBL/GenBank/DDBJ whole genome shotgun (WGS) entry which is preliminary data.</text>
</comment>
<proteinExistence type="predicted"/>
<dbReference type="EMBL" id="MLJI01000002">
    <property type="protein sequence ID" value="ORM89489.1"/>
    <property type="molecule type" value="Genomic_DNA"/>
</dbReference>
<protein>
    <submittedName>
        <fullName evidence="1">Uncharacterized protein</fullName>
    </submittedName>
</protein>
<gene>
    <name evidence="1" type="ORF">HA50_22955</name>
</gene>
<sequence>MLSSADIKTRLVAVASVLVLSGCSTLLPLNYKGYTGSDAATLVVQQREDMRGMLYINFYEKKEDCFDLTDSYQLSPDMMDMGKKLITQKIPPGKLIAVQKLYSAGRPVLTMTSYTTYTGVQWIPLIAQPGKRYYVAANYGVREIPPDYLITADTDPRKVFSEFKQKLQPNWDANKRCKHLLSAD</sequence>
<dbReference type="RefSeq" id="WP_084879204.1">
    <property type="nucleotide sequence ID" value="NZ_JAGGMY010000002.1"/>
</dbReference>
<keyword evidence="2" id="KW-1185">Reference proteome</keyword>
<dbReference type="AlphaFoldDB" id="A0A1X1EKR3"/>
<dbReference type="OrthoDB" id="6540006at2"/>
<reference evidence="1 2" key="1">
    <citation type="journal article" date="2017" name="Antonie Van Leeuwenhoek">
        <title>Phylogenomic resolution of the bacterial genus Pantoea and its relationship with Erwinia and Tatumella.</title>
        <authorList>
            <person name="Palmer M."/>
            <person name="Steenkamp E.T."/>
            <person name="Coetzee M.P."/>
            <person name="Chan W.Y."/>
            <person name="van Zyl E."/>
            <person name="De Maayer P."/>
            <person name="Coutinho T.A."/>
            <person name="Blom J."/>
            <person name="Smits T.H."/>
            <person name="Duffy B."/>
            <person name="Venter S.N."/>
        </authorList>
    </citation>
    <scope>NUCLEOTIDE SEQUENCE [LARGE SCALE GENOMIC DNA]</scope>
    <source>
        <strain evidence="1 2">LMG 2657</strain>
    </source>
</reference>
<dbReference type="Proteomes" id="UP000193749">
    <property type="component" value="Unassembled WGS sequence"/>
</dbReference>
<evidence type="ECO:0000313" key="1">
    <source>
        <dbReference type="EMBL" id="ORM89489.1"/>
    </source>
</evidence>
<evidence type="ECO:0000313" key="2">
    <source>
        <dbReference type="Proteomes" id="UP000193749"/>
    </source>
</evidence>